<dbReference type="GO" id="GO:0000287">
    <property type="term" value="F:magnesium ion binding"/>
    <property type="evidence" value="ECO:0007669"/>
    <property type="project" value="TreeGrafter"/>
</dbReference>
<keyword evidence="2" id="KW-0378">Hydrolase</keyword>
<dbReference type="InterPro" id="IPR029060">
    <property type="entry name" value="PIN-like_dom_sf"/>
</dbReference>
<feature type="domain" description="XPG N-terminal" evidence="8">
    <location>
        <begin position="1"/>
        <end position="42"/>
    </location>
</feature>
<reference evidence="10" key="1">
    <citation type="submission" date="2015-01" db="EMBL/GenBank/DDBJ databases">
        <authorList>
            <person name="Aksoy S."/>
            <person name="Warren W."/>
            <person name="Wilson R.K."/>
        </authorList>
    </citation>
    <scope>NUCLEOTIDE SEQUENCE [LARGE SCALE GENOMIC DNA]</scope>
    <source>
        <strain evidence="10">IAEA</strain>
    </source>
</reference>
<sequence length="146" mass="16670">MGMFYRIIRLLENGIKPVYVFDGKPTISKSGELSKRAERREDTQKALEKATEAGNEADMDKFNRRLIKEEDEEMENKEKNGSIDNEKKVTDDKEKKESGKEAKEGEEEVDDDENVVALAEIDKINENINKTRVDGLQTLHTICFGS</sequence>
<dbReference type="InterPro" id="IPR006084">
    <property type="entry name" value="XPG/Rad2"/>
</dbReference>
<dbReference type="PROSITE" id="PS00841">
    <property type="entry name" value="XPG_1"/>
    <property type="match status" value="1"/>
</dbReference>
<evidence type="ECO:0000256" key="6">
    <source>
        <dbReference type="ARBA" id="ARBA00023242"/>
    </source>
</evidence>
<dbReference type="PANTHER" id="PTHR11081">
    <property type="entry name" value="FLAP ENDONUCLEASE FAMILY MEMBER"/>
    <property type="match status" value="1"/>
</dbReference>
<dbReference type="AlphaFoldDB" id="A0A1B0B7E6"/>
<evidence type="ECO:0000256" key="7">
    <source>
        <dbReference type="SAM" id="MobiDB-lite"/>
    </source>
</evidence>
<evidence type="ECO:0000313" key="10">
    <source>
        <dbReference type="Proteomes" id="UP000092460"/>
    </source>
</evidence>
<evidence type="ECO:0000259" key="8">
    <source>
        <dbReference type="Pfam" id="PF00752"/>
    </source>
</evidence>
<dbReference type="InterPro" id="IPR019974">
    <property type="entry name" value="XPG_CS"/>
</dbReference>
<evidence type="ECO:0000256" key="4">
    <source>
        <dbReference type="ARBA" id="ARBA00022842"/>
    </source>
</evidence>
<keyword evidence="2" id="KW-0540">Nuclease</keyword>
<keyword evidence="1" id="KW-0479">Metal-binding</keyword>
<dbReference type="EMBL" id="JXJN01009572">
    <property type="status" value="NOT_ANNOTATED_CDS"/>
    <property type="molecule type" value="Genomic_DNA"/>
</dbReference>
<keyword evidence="5" id="KW-0234">DNA repair</keyword>
<name>A0A1B0B7E6_9MUSC</name>
<dbReference type="SUPFAM" id="SSF88723">
    <property type="entry name" value="PIN domain-like"/>
    <property type="match status" value="1"/>
</dbReference>
<proteinExistence type="predicted"/>
<keyword evidence="6" id="KW-0539">Nucleus</keyword>
<dbReference type="GO" id="GO:0006281">
    <property type="term" value="P:DNA repair"/>
    <property type="evidence" value="ECO:0007669"/>
    <property type="project" value="UniProtKB-KW"/>
</dbReference>
<dbReference type="STRING" id="67801.A0A1B0B7E6"/>
<evidence type="ECO:0000313" key="9">
    <source>
        <dbReference type="EnsemblMetazoa" id="GPPI021287-PA"/>
    </source>
</evidence>
<dbReference type="GO" id="GO:0005634">
    <property type="term" value="C:nucleus"/>
    <property type="evidence" value="ECO:0007669"/>
    <property type="project" value="TreeGrafter"/>
</dbReference>
<keyword evidence="4" id="KW-0460">Magnesium</keyword>
<dbReference type="Pfam" id="PF00752">
    <property type="entry name" value="XPG_N"/>
    <property type="match status" value="1"/>
</dbReference>
<dbReference type="GO" id="GO:0004523">
    <property type="term" value="F:RNA-DNA hybrid ribonuclease activity"/>
    <property type="evidence" value="ECO:0007669"/>
    <property type="project" value="TreeGrafter"/>
</dbReference>
<organism evidence="9 10">
    <name type="scientific">Glossina palpalis gambiensis</name>
    <dbReference type="NCBI Taxonomy" id="67801"/>
    <lineage>
        <taxon>Eukaryota</taxon>
        <taxon>Metazoa</taxon>
        <taxon>Ecdysozoa</taxon>
        <taxon>Arthropoda</taxon>
        <taxon>Hexapoda</taxon>
        <taxon>Insecta</taxon>
        <taxon>Pterygota</taxon>
        <taxon>Neoptera</taxon>
        <taxon>Endopterygota</taxon>
        <taxon>Diptera</taxon>
        <taxon>Brachycera</taxon>
        <taxon>Muscomorpha</taxon>
        <taxon>Hippoboscoidea</taxon>
        <taxon>Glossinidae</taxon>
        <taxon>Glossina</taxon>
    </lineage>
</organism>
<feature type="compositionally biased region" description="Basic and acidic residues" evidence="7">
    <location>
        <begin position="76"/>
        <end position="103"/>
    </location>
</feature>
<dbReference type="EMBL" id="JXJN01009571">
    <property type="status" value="NOT_ANNOTATED_CDS"/>
    <property type="molecule type" value="Genomic_DNA"/>
</dbReference>
<keyword evidence="10" id="KW-1185">Reference proteome</keyword>
<accession>A0A1B0B7E6</accession>
<dbReference type="GO" id="GO:0017108">
    <property type="term" value="F:5'-flap endonuclease activity"/>
    <property type="evidence" value="ECO:0007669"/>
    <property type="project" value="TreeGrafter"/>
</dbReference>
<dbReference type="Proteomes" id="UP000092460">
    <property type="component" value="Unassembled WGS sequence"/>
</dbReference>
<feature type="compositionally biased region" description="Acidic residues" evidence="7">
    <location>
        <begin position="104"/>
        <end position="113"/>
    </location>
</feature>
<dbReference type="VEuPathDB" id="VectorBase:GPPI021287"/>
<dbReference type="Gene3D" id="3.40.50.1010">
    <property type="entry name" value="5'-nuclease"/>
    <property type="match status" value="1"/>
</dbReference>
<keyword evidence="2" id="KW-0255">Endonuclease</keyword>
<evidence type="ECO:0000256" key="2">
    <source>
        <dbReference type="ARBA" id="ARBA00022759"/>
    </source>
</evidence>
<dbReference type="PANTHER" id="PTHR11081:SF9">
    <property type="entry name" value="FLAP ENDONUCLEASE 1"/>
    <property type="match status" value="1"/>
</dbReference>
<dbReference type="InterPro" id="IPR006085">
    <property type="entry name" value="XPG_DNA_repair_N"/>
</dbReference>
<feature type="compositionally biased region" description="Basic and acidic residues" evidence="7">
    <location>
        <begin position="32"/>
        <end position="51"/>
    </location>
</feature>
<evidence type="ECO:0000256" key="5">
    <source>
        <dbReference type="ARBA" id="ARBA00023204"/>
    </source>
</evidence>
<dbReference type="GO" id="GO:0030145">
    <property type="term" value="F:manganese ion binding"/>
    <property type="evidence" value="ECO:0007669"/>
    <property type="project" value="TreeGrafter"/>
</dbReference>
<evidence type="ECO:0000256" key="1">
    <source>
        <dbReference type="ARBA" id="ARBA00022723"/>
    </source>
</evidence>
<keyword evidence="3" id="KW-0227">DNA damage</keyword>
<dbReference type="EnsemblMetazoa" id="GPPI021287-RA">
    <property type="protein sequence ID" value="GPPI021287-PA"/>
    <property type="gene ID" value="GPPI021287"/>
</dbReference>
<protein>
    <recommendedName>
        <fullName evidence="8">XPG N-terminal domain-containing protein</fullName>
    </recommendedName>
</protein>
<feature type="compositionally biased region" description="Basic and acidic residues" evidence="7">
    <location>
        <begin position="58"/>
        <end position="68"/>
    </location>
</feature>
<dbReference type="GO" id="GO:0008409">
    <property type="term" value="F:5'-3' exonuclease activity"/>
    <property type="evidence" value="ECO:0007669"/>
    <property type="project" value="TreeGrafter"/>
</dbReference>
<feature type="region of interest" description="Disordered" evidence="7">
    <location>
        <begin position="26"/>
        <end position="113"/>
    </location>
</feature>
<evidence type="ECO:0000256" key="3">
    <source>
        <dbReference type="ARBA" id="ARBA00022763"/>
    </source>
</evidence>
<reference evidence="9" key="2">
    <citation type="submission" date="2020-05" db="UniProtKB">
        <authorList>
            <consortium name="EnsemblMetazoa"/>
        </authorList>
    </citation>
    <scope>IDENTIFICATION</scope>
    <source>
        <strain evidence="9">IAEA</strain>
    </source>
</reference>